<keyword evidence="6 8" id="KW-0456">Lyase</keyword>
<feature type="active site" description="Charge relay system" evidence="9">
    <location>
        <position position="110"/>
    </location>
</feature>
<dbReference type="Proteomes" id="UP000231019">
    <property type="component" value="Unassembled WGS sequence"/>
</dbReference>
<dbReference type="AlphaFoldDB" id="A0A2M7G379"/>
<comment type="cofactor">
    <cofactor evidence="8 10">
        <name>Zn(2+)</name>
        <dbReference type="ChEBI" id="CHEBI:29105"/>
    </cofactor>
    <text evidence="8 10">Binds 1 zinc ion per subunit.</text>
</comment>
<evidence type="ECO:0000256" key="4">
    <source>
        <dbReference type="ARBA" id="ARBA00022723"/>
    </source>
</evidence>
<reference evidence="11 12" key="1">
    <citation type="submission" date="2017-09" db="EMBL/GenBank/DDBJ databases">
        <title>Depth-based differentiation of microbial function through sediment-hosted aquifers and enrichment of novel symbionts in the deep terrestrial subsurface.</title>
        <authorList>
            <person name="Probst A.J."/>
            <person name="Ladd B."/>
            <person name="Jarett J.K."/>
            <person name="Geller-Mcgrath D.E."/>
            <person name="Sieber C.M."/>
            <person name="Emerson J.B."/>
            <person name="Anantharaman K."/>
            <person name="Thomas B.C."/>
            <person name="Malmstrom R."/>
            <person name="Stieglmeier M."/>
            <person name="Klingl A."/>
            <person name="Woyke T."/>
            <person name="Ryan C.M."/>
            <person name="Banfield J.F."/>
        </authorList>
    </citation>
    <scope>NUCLEOTIDE SEQUENCE [LARGE SCALE GENOMIC DNA]</scope>
    <source>
        <strain evidence="11">CG17_big_fil_post_rev_8_21_14_2_50_48_46</strain>
    </source>
</reference>
<sequence>MITVVREVISSTAHQLRGVGCPESRGCLNMHGHNWKIRVSMSGATLDENGMLMDFSLVKRILMEFDHSCLNEHPYFQTHNPTAEELARYFFEKLNQFQAGIRCNWVRIWETENCMVEWNAD</sequence>
<dbReference type="InterPro" id="IPR007115">
    <property type="entry name" value="6-PTP_synth/QueD"/>
</dbReference>
<evidence type="ECO:0000256" key="6">
    <source>
        <dbReference type="ARBA" id="ARBA00023239"/>
    </source>
</evidence>
<feature type="binding site" evidence="10">
    <location>
        <position position="31"/>
    </location>
    <ligand>
        <name>Zn(2+)</name>
        <dbReference type="ChEBI" id="CHEBI:29105"/>
    </ligand>
</feature>
<evidence type="ECO:0000256" key="2">
    <source>
        <dbReference type="ARBA" id="ARBA00008900"/>
    </source>
</evidence>
<keyword evidence="5 8" id="KW-0862">Zinc</keyword>
<evidence type="ECO:0000256" key="9">
    <source>
        <dbReference type="PIRSR" id="PIRSR006113-1"/>
    </source>
</evidence>
<dbReference type="UniPathway" id="UPA00391"/>
<feature type="active site" description="Charge relay system" evidence="9">
    <location>
        <position position="67"/>
    </location>
</feature>
<organism evidence="11 12">
    <name type="scientific">bacterium (Candidatus Blackallbacteria) CG17_big_fil_post_rev_8_21_14_2_50_48_46</name>
    <dbReference type="NCBI Taxonomy" id="2014261"/>
    <lineage>
        <taxon>Bacteria</taxon>
        <taxon>Candidatus Blackallbacteria</taxon>
    </lineage>
</organism>
<comment type="caution">
    <text evidence="11">The sequence shown here is derived from an EMBL/GenBank/DDBJ whole genome shotgun (WGS) entry which is preliminary data.</text>
</comment>
<dbReference type="Gene3D" id="3.30.479.10">
    <property type="entry name" value="6-pyruvoyl tetrahydropterin synthase/QueD"/>
    <property type="match status" value="1"/>
</dbReference>
<name>A0A2M7G379_9BACT</name>
<evidence type="ECO:0000313" key="11">
    <source>
        <dbReference type="EMBL" id="PIW16296.1"/>
    </source>
</evidence>
<dbReference type="EMBL" id="PFFQ01000038">
    <property type="protein sequence ID" value="PIW16296.1"/>
    <property type="molecule type" value="Genomic_DNA"/>
</dbReference>
<dbReference type="EC" id="4.-.-.-" evidence="8"/>
<evidence type="ECO:0000256" key="8">
    <source>
        <dbReference type="PIRNR" id="PIRNR006113"/>
    </source>
</evidence>
<evidence type="ECO:0000256" key="7">
    <source>
        <dbReference type="ARBA" id="ARBA00048807"/>
    </source>
</evidence>
<dbReference type="GO" id="GO:0046872">
    <property type="term" value="F:metal ion binding"/>
    <property type="evidence" value="ECO:0007669"/>
    <property type="project" value="UniProtKB-KW"/>
</dbReference>
<comment type="catalytic activity">
    <reaction evidence="7 8">
        <text>7,8-dihydroneopterin 3'-triphosphate + H2O = 6-carboxy-5,6,7,8-tetrahydropterin + triphosphate + acetaldehyde + 2 H(+)</text>
        <dbReference type="Rhea" id="RHEA:27966"/>
        <dbReference type="ChEBI" id="CHEBI:15343"/>
        <dbReference type="ChEBI" id="CHEBI:15377"/>
        <dbReference type="ChEBI" id="CHEBI:15378"/>
        <dbReference type="ChEBI" id="CHEBI:18036"/>
        <dbReference type="ChEBI" id="CHEBI:58462"/>
        <dbReference type="ChEBI" id="CHEBI:61032"/>
        <dbReference type="EC" id="4.1.2.50"/>
    </reaction>
</comment>
<dbReference type="PANTHER" id="PTHR12589">
    <property type="entry name" value="PYRUVOYL TETRAHYDROBIOPTERIN SYNTHASE"/>
    <property type="match status" value="1"/>
</dbReference>
<evidence type="ECO:0000256" key="1">
    <source>
        <dbReference type="ARBA" id="ARBA00005061"/>
    </source>
</evidence>
<dbReference type="SUPFAM" id="SSF55620">
    <property type="entry name" value="Tetrahydrobiopterin biosynthesis enzymes-like"/>
    <property type="match status" value="1"/>
</dbReference>
<proteinExistence type="inferred from homology"/>
<evidence type="ECO:0000256" key="3">
    <source>
        <dbReference type="ARBA" id="ARBA00018141"/>
    </source>
</evidence>
<keyword evidence="8" id="KW-0671">Queuosine biosynthesis</keyword>
<dbReference type="PIRSF" id="PIRSF006113">
    <property type="entry name" value="PTP_synth"/>
    <property type="match status" value="1"/>
</dbReference>
<dbReference type="InterPro" id="IPR038418">
    <property type="entry name" value="6-PTP_synth/QueD_sf"/>
</dbReference>
<dbReference type="Pfam" id="PF01242">
    <property type="entry name" value="PTPS"/>
    <property type="match status" value="1"/>
</dbReference>
<dbReference type="GO" id="GO:0070497">
    <property type="term" value="F:6-carboxytetrahydropterin synthase activity"/>
    <property type="evidence" value="ECO:0007669"/>
    <property type="project" value="UniProtKB-EC"/>
</dbReference>
<feature type="binding site" evidence="10">
    <location>
        <position position="33"/>
    </location>
    <ligand>
        <name>Zn(2+)</name>
        <dbReference type="ChEBI" id="CHEBI:29105"/>
    </ligand>
</feature>
<feature type="active site" description="Proton acceptor" evidence="9">
    <location>
        <position position="27"/>
    </location>
</feature>
<dbReference type="GO" id="GO:0008616">
    <property type="term" value="P:tRNA queuosine(34) biosynthetic process"/>
    <property type="evidence" value="ECO:0007669"/>
    <property type="project" value="UniProtKB-KW"/>
</dbReference>
<feature type="binding site" evidence="10">
    <location>
        <position position="14"/>
    </location>
    <ligand>
        <name>Zn(2+)</name>
        <dbReference type="ChEBI" id="CHEBI:29105"/>
    </ligand>
</feature>
<accession>A0A2M7G379</accession>
<comment type="similarity">
    <text evidence="2 8">Belongs to the PTPS family. QueD subfamily.</text>
</comment>
<comment type="pathway">
    <text evidence="1 8">Purine metabolism; 7-cyano-7-deazaguanine biosynthesis.</text>
</comment>
<evidence type="ECO:0000313" key="12">
    <source>
        <dbReference type="Proteomes" id="UP000231019"/>
    </source>
</evidence>
<evidence type="ECO:0000256" key="10">
    <source>
        <dbReference type="PIRSR" id="PIRSR006113-2"/>
    </source>
</evidence>
<evidence type="ECO:0000256" key="5">
    <source>
        <dbReference type="ARBA" id="ARBA00022833"/>
    </source>
</evidence>
<gene>
    <name evidence="11" type="ORF">COW36_13240</name>
</gene>
<keyword evidence="4 8" id="KW-0479">Metal-binding</keyword>
<protein>
    <recommendedName>
        <fullName evidence="3 8">6-carboxy-5,6,7,8-tetrahydropterin synthase</fullName>
        <ecNumber evidence="8">4.-.-.-</ecNumber>
    </recommendedName>
</protein>
<dbReference type="PANTHER" id="PTHR12589:SF7">
    <property type="entry name" value="6-PYRUVOYL TETRAHYDROBIOPTERIN SYNTHASE"/>
    <property type="match status" value="1"/>
</dbReference>